<protein>
    <submittedName>
        <fullName evidence="1">Uncharacterized protein</fullName>
    </submittedName>
</protein>
<accession>A0A840G993</accession>
<comment type="caution">
    <text evidence="1">The sequence shown here is derived from an EMBL/GenBank/DDBJ whole genome shotgun (WGS) entry which is preliminary data.</text>
</comment>
<keyword evidence="2" id="KW-1185">Reference proteome</keyword>
<gene>
    <name evidence="1" type="ORF">GGD90_003305</name>
</gene>
<sequence length="161" mass="18534">MTKNQQLQALINRYKQETGEKVVDMEKVADWAIRHGAILPKPKTARELFAAQLADAARAEYRVDPKTGLSYRANHALRKRARDGRQMVLWVDMEDATRPQMLWSLADRRQQMVGDAVHLKIDEMIWNSKHPDEEPIQQDLDFTYDVEERLNSPGYGTGEAA</sequence>
<reference evidence="1 2" key="1">
    <citation type="submission" date="2020-08" db="EMBL/GenBank/DDBJ databases">
        <title>Genome sequencing of Purple Non-Sulfur Bacteria from various extreme environments.</title>
        <authorList>
            <person name="Mayer M."/>
        </authorList>
    </citation>
    <scope>NUCLEOTIDE SEQUENCE [LARGE SCALE GENOMIC DNA]</scope>
    <source>
        <strain evidence="1 2">2761</strain>
    </source>
</reference>
<dbReference type="Proteomes" id="UP000587070">
    <property type="component" value="Unassembled WGS sequence"/>
</dbReference>
<dbReference type="OrthoDB" id="8911592at2"/>
<dbReference type="RefSeq" id="WP_153117777.1">
    <property type="nucleotide sequence ID" value="NZ_JACIGE010000015.1"/>
</dbReference>
<name>A0A840G993_RHOTE</name>
<organism evidence="1 2">
    <name type="scientific">Rhodocyclus tenuis</name>
    <name type="common">Rhodospirillum tenue</name>
    <dbReference type="NCBI Taxonomy" id="1066"/>
    <lineage>
        <taxon>Bacteria</taxon>
        <taxon>Pseudomonadati</taxon>
        <taxon>Pseudomonadota</taxon>
        <taxon>Betaproteobacteria</taxon>
        <taxon>Rhodocyclales</taxon>
        <taxon>Rhodocyclaceae</taxon>
        <taxon>Rhodocyclus</taxon>
    </lineage>
</organism>
<dbReference type="EMBL" id="JACIGE010000015">
    <property type="protein sequence ID" value="MBB4248903.1"/>
    <property type="molecule type" value="Genomic_DNA"/>
</dbReference>
<evidence type="ECO:0000313" key="1">
    <source>
        <dbReference type="EMBL" id="MBB4248903.1"/>
    </source>
</evidence>
<dbReference type="AlphaFoldDB" id="A0A840G993"/>
<proteinExistence type="predicted"/>
<evidence type="ECO:0000313" key="2">
    <source>
        <dbReference type="Proteomes" id="UP000587070"/>
    </source>
</evidence>